<reference evidence="2 3" key="1">
    <citation type="submission" date="2019-02" db="EMBL/GenBank/DDBJ databases">
        <authorList>
            <person name="Sun L."/>
            <person name="Pan D."/>
            <person name="Wu X."/>
        </authorList>
    </citation>
    <scope>NUCLEOTIDE SEQUENCE [LARGE SCALE GENOMIC DNA]</scope>
    <source>
        <strain evidence="2 3">JW-1</strain>
    </source>
</reference>
<accession>A0A4P6KHV3</accession>
<protein>
    <submittedName>
        <fullName evidence="2">CinA family protein</fullName>
    </submittedName>
</protein>
<dbReference type="Proteomes" id="UP000289260">
    <property type="component" value="Chromosome"/>
</dbReference>
<dbReference type="Pfam" id="PF02464">
    <property type="entry name" value="CinA"/>
    <property type="match status" value="1"/>
</dbReference>
<evidence type="ECO:0000313" key="3">
    <source>
        <dbReference type="Proteomes" id="UP000289260"/>
    </source>
</evidence>
<dbReference type="InterPro" id="IPR036653">
    <property type="entry name" value="CinA-like_C"/>
</dbReference>
<keyword evidence="3" id="KW-1185">Reference proteome</keyword>
<dbReference type="EMBL" id="CP035806">
    <property type="protein sequence ID" value="QBE50157.1"/>
    <property type="molecule type" value="Genomic_DNA"/>
</dbReference>
<dbReference type="NCBIfam" id="TIGR00199">
    <property type="entry name" value="PncC_domain"/>
    <property type="match status" value="1"/>
</dbReference>
<dbReference type="SUPFAM" id="SSF142433">
    <property type="entry name" value="CinA-like"/>
    <property type="match status" value="1"/>
</dbReference>
<dbReference type="OrthoDB" id="1253990at2"/>
<name>A0A4P6KHV3_9MICO</name>
<proteinExistence type="predicted"/>
<dbReference type="Gene3D" id="3.90.950.20">
    <property type="entry name" value="CinA-like"/>
    <property type="match status" value="1"/>
</dbReference>
<dbReference type="AlphaFoldDB" id="A0A4P6KHV3"/>
<gene>
    <name evidence="2" type="ORF">EVS81_02740</name>
</gene>
<evidence type="ECO:0000259" key="1">
    <source>
        <dbReference type="Pfam" id="PF02464"/>
    </source>
</evidence>
<evidence type="ECO:0000313" key="2">
    <source>
        <dbReference type="EMBL" id="QBE50157.1"/>
    </source>
</evidence>
<dbReference type="KEGG" id="ltr:EVS81_02740"/>
<sequence length="182" mass="18590">MPGETPPVAERALAAGAIEWAAARGLRIAVAESLTGGLLSDALVAIPGASRALSGAVVAYDTWVKHSLLGVELDLLRERGPVDEQVALQMARGVRAACAVAREPGAAPVPADIGVSTTGVAGPDPDPQTGQSAGTVWIAVSAGPREVSRRFVLAGDRAEIRSATVRAALVLLAEEISKLTKM</sequence>
<organism evidence="2 3">
    <name type="scientific">Leucobacter triazinivorans</name>
    <dbReference type="NCBI Taxonomy" id="1784719"/>
    <lineage>
        <taxon>Bacteria</taxon>
        <taxon>Bacillati</taxon>
        <taxon>Actinomycetota</taxon>
        <taxon>Actinomycetes</taxon>
        <taxon>Micrococcales</taxon>
        <taxon>Microbacteriaceae</taxon>
        <taxon>Leucobacter</taxon>
    </lineage>
</organism>
<dbReference type="InterPro" id="IPR008136">
    <property type="entry name" value="CinA_C"/>
</dbReference>
<feature type="domain" description="CinA C-terminal" evidence="1">
    <location>
        <begin position="14"/>
        <end position="175"/>
    </location>
</feature>